<evidence type="ECO:0000259" key="1">
    <source>
        <dbReference type="SMART" id="SM00458"/>
    </source>
</evidence>
<dbReference type="SUPFAM" id="SSF50370">
    <property type="entry name" value="Ricin B-like lectins"/>
    <property type="match status" value="1"/>
</dbReference>
<dbReference type="AlphaFoldDB" id="A0A0C9LVD5"/>
<dbReference type="Pfam" id="PF00652">
    <property type="entry name" value="Ricin_B_lectin"/>
    <property type="match status" value="1"/>
</dbReference>
<dbReference type="CDD" id="cd23454">
    <property type="entry name" value="beta-trefoil_Ricin_GllA-1"/>
    <property type="match status" value="1"/>
</dbReference>
<evidence type="ECO:0000313" key="2">
    <source>
        <dbReference type="EMBL" id="GAN06585.1"/>
    </source>
</evidence>
<organism evidence="2">
    <name type="scientific">Mucor ambiguus</name>
    <dbReference type="NCBI Taxonomy" id="91626"/>
    <lineage>
        <taxon>Eukaryota</taxon>
        <taxon>Fungi</taxon>
        <taxon>Fungi incertae sedis</taxon>
        <taxon>Mucoromycota</taxon>
        <taxon>Mucoromycotina</taxon>
        <taxon>Mucoromycetes</taxon>
        <taxon>Mucorales</taxon>
        <taxon>Mucorineae</taxon>
        <taxon>Mucoraceae</taxon>
        <taxon>Mucor</taxon>
    </lineage>
</organism>
<dbReference type="InterPro" id="IPR000772">
    <property type="entry name" value="Ricin_B_lectin"/>
</dbReference>
<dbReference type="PROSITE" id="PS50231">
    <property type="entry name" value="RICIN_B_LECTIN"/>
    <property type="match status" value="1"/>
</dbReference>
<dbReference type="Gene3D" id="2.80.10.50">
    <property type="match status" value="1"/>
</dbReference>
<dbReference type="Proteomes" id="UP000053815">
    <property type="component" value="Unassembled WGS sequence"/>
</dbReference>
<evidence type="ECO:0000313" key="3">
    <source>
        <dbReference type="Proteomes" id="UP000053815"/>
    </source>
</evidence>
<proteinExistence type="predicted"/>
<name>A0A0C9LVD5_9FUNG</name>
<dbReference type="SMART" id="SM00458">
    <property type="entry name" value="RICIN"/>
    <property type="match status" value="1"/>
</dbReference>
<dbReference type="STRING" id="91626.A0A0C9LVD5"/>
<accession>A0A0C9LVD5</accession>
<dbReference type="EMBL" id="DF836418">
    <property type="protein sequence ID" value="GAN06585.1"/>
    <property type="molecule type" value="Genomic_DNA"/>
</dbReference>
<keyword evidence="3" id="KW-1185">Reference proteome</keyword>
<sequence length="144" mass="16214">MTGTMYFIKSQMNGRVLDVSEGSTEDEAPIIVYSQKGEHCLNQLWRYEDGYLINANSAKVLDISGGEMQPESAIIQYAQKMSEEAANQKWEIDGEGYICCSARPDLVLDIAERNDEDGAAVILYEKREGEIASNQRWFLEEFSG</sequence>
<dbReference type="OrthoDB" id="9895617at2759"/>
<protein>
    <recommendedName>
        <fullName evidence="1">Ricin B lectin domain-containing protein</fullName>
    </recommendedName>
</protein>
<reference evidence="2" key="1">
    <citation type="submission" date="2014-09" db="EMBL/GenBank/DDBJ databases">
        <title>Draft genome sequence of an oleaginous Mucoromycotina fungus Mucor ambiguus NBRC6742.</title>
        <authorList>
            <person name="Takeda I."/>
            <person name="Yamane N."/>
            <person name="Morita T."/>
            <person name="Tamano K."/>
            <person name="Machida M."/>
            <person name="Baker S."/>
            <person name="Koike H."/>
        </authorList>
    </citation>
    <scope>NUCLEOTIDE SEQUENCE</scope>
    <source>
        <strain evidence="2">NBRC 6742</strain>
    </source>
</reference>
<dbReference type="InterPro" id="IPR035992">
    <property type="entry name" value="Ricin_B-like_lectins"/>
</dbReference>
<feature type="domain" description="Ricin B lectin" evidence="1">
    <location>
        <begin position="2"/>
        <end position="140"/>
    </location>
</feature>
<gene>
    <name evidence="2" type="ORF">MAM1_0129d06072</name>
</gene>